<dbReference type="EMBL" id="PGTO01000021">
    <property type="protein sequence ID" value="RAU20554.1"/>
    <property type="molecule type" value="Genomic_DNA"/>
</dbReference>
<dbReference type="GO" id="GO:0005886">
    <property type="term" value="C:plasma membrane"/>
    <property type="evidence" value="ECO:0007669"/>
    <property type="project" value="UniProtKB-SubCell"/>
</dbReference>
<dbReference type="Gene3D" id="1.20.120.160">
    <property type="entry name" value="HPT domain"/>
    <property type="match status" value="1"/>
</dbReference>
<keyword evidence="21" id="KW-1185">Reference proteome</keyword>
<evidence type="ECO:0000256" key="13">
    <source>
        <dbReference type="ARBA" id="ARBA00023136"/>
    </source>
</evidence>
<proteinExistence type="predicted"/>
<dbReference type="InterPro" id="IPR003661">
    <property type="entry name" value="HisK_dim/P_dom"/>
</dbReference>
<feature type="domain" description="HPt" evidence="19">
    <location>
        <begin position="840"/>
        <end position="931"/>
    </location>
</feature>
<evidence type="ECO:0000256" key="16">
    <source>
        <dbReference type="SAM" id="Phobius"/>
    </source>
</evidence>
<evidence type="ECO:0000256" key="2">
    <source>
        <dbReference type="ARBA" id="ARBA00004651"/>
    </source>
</evidence>
<feature type="modified residue" description="4-aspartylphosphate" evidence="15">
    <location>
        <position position="740"/>
    </location>
</feature>
<dbReference type="SUPFAM" id="SSF52172">
    <property type="entry name" value="CheY-like"/>
    <property type="match status" value="2"/>
</dbReference>
<evidence type="ECO:0000259" key="19">
    <source>
        <dbReference type="PROSITE" id="PS50894"/>
    </source>
</evidence>
<keyword evidence="10" id="KW-0067">ATP-binding</keyword>
<keyword evidence="13 16" id="KW-0472">Membrane</keyword>
<evidence type="ECO:0000313" key="20">
    <source>
        <dbReference type="EMBL" id="RAU20554.1"/>
    </source>
</evidence>
<comment type="subcellular location">
    <subcellularLocation>
        <location evidence="2">Cell membrane</location>
        <topology evidence="2">Multi-pass membrane protein</topology>
    </subcellularLocation>
</comment>
<dbReference type="SMART" id="SM00448">
    <property type="entry name" value="REC"/>
    <property type="match status" value="2"/>
</dbReference>
<keyword evidence="7 16" id="KW-0812">Transmembrane</keyword>
<dbReference type="FunFam" id="3.30.565.10:FF:000010">
    <property type="entry name" value="Sensor histidine kinase RcsC"/>
    <property type="match status" value="1"/>
</dbReference>
<dbReference type="SUPFAM" id="SSF47384">
    <property type="entry name" value="Homodimeric domain of signal transducing histidine kinase"/>
    <property type="match status" value="1"/>
</dbReference>
<evidence type="ECO:0000256" key="6">
    <source>
        <dbReference type="ARBA" id="ARBA00022679"/>
    </source>
</evidence>
<evidence type="ECO:0000256" key="11">
    <source>
        <dbReference type="ARBA" id="ARBA00022989"/>
    </source>
</evidence>
<dbReference type="Gene3D" id="1.10.287.130">
    <property type="match status" value="1"/>
</dbReference>
<keyword evidence="12" id="KW-0902">Two-component regulatory system</keyword>
<gene>
    <name evidence="20" type="ORF">CU669_17845</name>
</gene>
<dbReference type="EC" id="2.7.13.3" evidence="3"/>
<dbReference type="PANTHER" id="PTHR45339">
    <property type="entry name" value="HYBRID SIGNAL TRANSDUCTION HISTIDINE KINASE J"/>
    <property type="match status" value="1"/>
</dbReference>
<evidence type="ECO:0000256" key="3">
    <source>
        <dbReference type="ARBA" id="ARBA00012438"/>
    </source>
</evidence>
<comment type="caution">
    <text evidence="20">The sequence shown here is derived from an EMBL/GenBank/DDBJ whole genome shotgun (WGS) entry which is preliminary data.</text>
</comment>
<comment type="catalytic activity">
    <reaction evidence="1">
        <text>ATP + protein L-histidine = ADP + protein N-phospho-L-histidine.</text>
        <dbReference type="EC" id="2.7.13.3"/>
    </reaction>
</comment>
<dbReference type="CDD" id="cd00088">
    <property type="entry name" value="HPT"/>
    <property type="match status" value="1"/>
</dbReference>
<evidence type="ECO:0000256" key="8">
    <source>
        <dbReference type="ARBA" id="ARBA00022741"/>
    </source>
</evidence>
<evidence type="ECO:0000256" key="1">
    <source>
        <dbReference type="ARBA" id="ARBA00000085"/>
    </source>
</evidence>
<evidence type="ECO:0000256" key="7">
    <source>
        <dbReference type="ARBA" id="ARBA00022692"/>
    </source>
</evidence>
<dbReference type="InterPro" id="IPR036097">
    <property type="entry name" value="HisK_dim/P_sf"/>
</dbReference>
<dbReference type="GO" id="GO:0005524">
    <property type="term" value="F:ATP binding"/>
    <property type="evidence" value="ECO:0007669"/>
    <property type="project" value="UniProtKB-KW"/>
</dbReference>
<evidence type="ECO:0000259" key="18">
    <source>
        <dbReference type="PROSITE" id="PS50110"/>
    </source>
</evidence>
<evidence type="ECO:0000256" key="14">
    <source>
        <dbReference type="PROSITE-ProRule" id="PRU00110"/>
    </source>
</evidence>
<evidence type="ECO:0000256" key="4">
    <source>
        <dbReference type="ARBA" id="ARBA00022475"/>
    </source>
</evidence>
<feature type="domain" description="Histidine kinase" evidence="17">
    <location>
        <begin position="312"/>
        <end position="533"/>
    </location>
</feature>
<dbReference type="PANTHER" id="PTHR45339:SF5">
    <property type="entry name" value="HISTIDINE KINASE"/>
    <property type="match status" value="1"/>
</dbReference>
<name>A0A364NU06_9PROT</name>
<feature type="domain" description="Response regulatory" evidence="18">
    <location>
        <begin position="548"/>
        <end position="665"/>
    </location>
</feature>
<dbReference type="OrthoDB" id="9801651at2"/>
<dbReference type="InterPro" id="IPR003594">
    <property type="entry name" value="HATPase_dom"/>
</dbReference>
<evidence type="ECO:0000313" key="21">
    <source>
        <dbReference type="Proteomes" id="UP000251075"/>
    </source>
</evidence>
<dbReference type="InterPro" id="IPR036641">
    <property type="entry name" value="HPT_dom_sf"/>
</dbReference>
<dbReference type="Gene3D" id="3.30.450.20">
    <property type="entry name" value="PAS domain"/>
    <property type="match status" value="2"/>
</dbReference>
<dbReference type="InterPro" id="IPR036890">
    <property type="entry name" value="HATPase_C_sf"/>
</dbReference>
<protein>
    <recommendedName>
        <fullName evidence="3">histidine kinase</fullName>
        <ecNumber evidence="3">2.7.13.3</ecNumber>
    </recommendedName>
</protein>
<keyword evidence="8" id="KW-0547">Nucleotide-binding</keyword>
<keyword evidence="5 15" id="KW-0597">Phosphoprotein</keyword>
<dbReference type="InterPro" id="IPR011006">
    <property type="entry name" value="CheY-like_superfamily"/>
</dbReference>
<evidence type="ECO:0000256" key="10">
    <source>
        <dbReference type="ARBA" id="ARBA00022840"/>
    </source>
</evidence>
<dbReference type="Gene3D" id="3.30.565.10">
    <property type="entry name" value="Histidine kinase-like ATPase, C-terminal domain"/>
    <property type="match status" value="1"/>
</dbReference>
<keyword evidence="6" id="KW-0808">Transferase</keyword>
<dbReference type="GO" id="GO:0000155">
    <property type="term" value="F:phosphorelay sensor kinase activity"/>
    <property type="evidence" value="ECO:0007669"/>
    <property type="project" value="InterPro"/>
</dbReference>
<dbReference type="PROSITE" id="PS50110">
    <property type="entry name" value="RESPONSE_REGULATORY"/>
    <property type="match status" value="2"/>
</dbReference>
<dbReference type="PROSITE" id="PS50894">
    <property type="entry name" value="HPT"/>
    <property type="match status" value="1"/>
</dbReference>
<dbReference type="SMART" id="SM00388">
    <property type="entry name" value="HisKA"/>
    <property type="match status" value="1"/>
</dbReference>
<dbReference type="Pfam" id="PF00512">
    <property type="entry name" value="HisKA"/>
    <property type="match status" value="1"/>
</dbReference>
<evidence type="ECO:0000256" key="12">
    <source>
        <dbReference type="ARBA" id="ARBA00023012"/>
    </source>
</evidence>
<reference evidence="20 21" key="1">
    <citation type="submission" date="2017-11" db="EMBL/GenBank/DDBJ databases">
        <title>Draft genome sequence of magnetotactic bacterium Magnetospirillum kuznetsovii LBB-42.</title>
        <authorList>
            <person name="Grouzdev D.S."/>
            <person name="Rysina M.S."/>
            <person name="Baslerov R.V."/>
            <person name="Koziaeva V."/>
        </authorList>
    </citation>
    <scope>NUCLEOTIDE SEQUENCE [LARGE SCALE GENOMIC DNA]</scope>
    <source>
        <strain evidence="20 21">LBB-42</strain>
    </source>
</reference>
<dbReference type="CDD" id="cd12915">
    <property type="entry name" value="PDC2_DGC_like"/>
    <property type="match status" value="1"/>
</dbReference>
<dbReference type="CDD" id="cd00082">
    <property type="entry name" value="HisKA"/>
    <property type="match status" value="1"/>
</dbReference>
<dbReference type="FunFam" id="1.10.287.130:FF:000003">
    <property type="entry name" value="Histidine kinase"/>
    <property type="match status" value="1"/>
</dbReference>
<evidence type="ECO:0000256" key="9">
    <source>
        <dbReference type="ARBA" id="ARBA00022777"/>
    </source>
</evidence>
<dbReference type="SMART" id="SM00387">
    <property type="entry name" value="HATPase_c"/>
    <property type="match status" value="1"/>
</dbReference>
<dbReference type="InterPro" id="IPR004358">
    <property type="entry name" value="Sig_transdc_His_kin-like_C"/>
</dbReference>
<feature type="domain" description="Response regulatory" evidence="18">
    <location>
        <begin position="691"/>
        <end position="808"/>
    </location>
</feature>
<evidence type="ECO:0000256" key="15">
    <source>
        <dbReference type="PROSITE-ProRule" id="PRU00169"/>
    </source>
</evidence>
<dbReference type="CDD" id="cd12914">
    <property type="entry name" value="PDC1_DGC_like"/>
    <property type="match status" value="1"/>
</dbReference>
<keyword evidence="11 16" id="KW-1133">Transmembrane helix</keyword>
<feature type="modified residue" description="4-aspartylphosphate" evidence="15">
    <location>
        <position position="601"/>
    </location>
</feature>
<sequence length="935" mass="100672">MDEWRGNLANLSRLLGEHARQTINAADLVQKSIADRVLELGIEDEKALRAKLGNRETYDMLKDKVSGVPQIDVATVVALNGDVVNFTRSYPPPPINLSDRDYFKAHISDPDLKFFISLPAKNRGTGRWTFYLTRKIKNSKGATIGMVLTGIESSFLSEYYRAVNFSEFSAISLYRDDGGLLARMPEREDSMGKVLPQPGIKALRDGVETFITSEPRLVDQSDARFRIVAPRAIAGYPLAVIVTATEELVLADWRRKATLIVGGTGALAILFCGLMLWISRLLDKREAAMTMARQAQKVAESANHAKAAFLATMSHEIRTPMNGVIGMTGLLLDTPLSEEQTYFAKTIRDSAESLLTVINDILDFSKMEAGKFDLDMTEFELVPLVESIVDILAPRAHAKGIEIASLIDADLPAVLRGDPSRLRQILMNLAGNAVKFTAHGGVSIELHTVHRHGDTLTIRFEVHDSGIGIPDEAAGGLFTMFSQVDTSTSRRYGGTGLGLAISKRLAEMMNGAIGFDSKIGIGSRFWVDIPLTVLDYAGNAHPDLAGLRVLVVDDNPVNRDVLERQLRSFGIHAASLPDASTALAELTRAITETPWDAALIDAQMPDVSGLDLVRMIRAVPALAATRLIITSSQGIGDSEAESGVDAFMHKPLRQQAILDALGRLLRSLPGATAATADPDGENATVHGRRLRILVAEDNPVNQQVALGLLRKMGHSVEVVGNGAEAVESVRSLPYDLVLMDLQMPEMDGLAATAAIRALGPPPAKVPIIAMTANAMRGDDQICLQAGMDGYISKPIDRRKLAEVVGHYAAIAPKVTEMEAPPAPLDDIDLVVLDTLAEDIEAETVIAILGSFHKDGGERVAAARSALAGNDLERVRREGHALKGASSSLGLNAIRDASLALENAVKAEDGVAAALDLVATLVKGLPKRLGGTRYEI</sequence>
<dbReference type="InterPro" id="IPR005467">
    <property type="entry name" value="His_kinase_dom"/>
</dbReference>
<evidence type="ECO:0000259" key="17">
    <source>
        <dbReference type="PROSITE" id="PS50109"/>
    </source>
</evidence>
<dbReference type="Gene3D" id="3.40.50.2300">
    <property type="match status" value="2"/>
</dbReference>
<dbReference type="CDD" id="cd17546">
    <property type="entry name" value="REC_hyHK_CKI1_RcsC-like"/>
    <property type="match status" value="1"/>
</dbReference>
<dbReference type="AlphaFoldDB" id="A0A364NU06"/>
<dbReference type="SUPFAM" id="SSF55874">
    <property type="entry name" value="ATPase domain of HSP90 chaperone/DNA topoisomerase II/histidine kinase"/>
    <property type="match status" value="1"/>
</dbReference>
<dbReference type="Pfam" id="PF01627">
    <property type="entry name" value="Hpt"/>
    <property type="match status" value="1"/>
</dbReference>
<dbReference type="CDD" id="cd16922">
    <property type="entry name" value="HATPase_EvgS-ArcB-TorS-like"/>
    <property type="match status" value="1"/>
</dbReference>
<organism evidence="20 21">
    <name type="scientific">Paramagnetospirillum kuznetsovii</name>
    <dbReference type="NCBI Taxonomy" id="2053833"/>
    <lineage>
        <taxon>Bacteria</taxon>
        <taxon>Pseudomonadati</taxon>
        <taxon>Pseudomonadota</taxon>
        <taxon>Alphaproteobacteria</taxon>
        <taxon>Rhodospirillales</taxon>
        <taxon>Magnetospirillaceae</taxon>
        <taxon>Paramagnetospirillum</taxon>
    </lineage>
</organism>
<keyword evidence="4" id="KW-1003">Cell membrane</keyword>
<keyword evidence="9" id="KW-0418">Kinase</keyword>
<dbReference type="Pfam" id="PF02518">
    <property type="entry name" value="HATPase_c"/>
    <property type="match status" value="1"/>
</dbReference>
<dbReference type="PRINTS" id="PR00344">
    <property type="entry name" value="BCTRLSENSOR"/>
</dbReference>
<evidence type="ECO:0000256" key="5">
    <source>
        <dbReference type="ARBA" id="ARBA00022553"/>
    </source>
</evidence>
<dbReference type="Pfam" id="PF00072">
    <property type="entry name" value="Response_reg"/>
    <property type="match status" value="2"/>
</dbReference>
<accession>A0A364NU06</accession>
<dbReference type="Proteomes" id="UP000251075">
    <property type="component" value="Unassembled WGS sequence"/>
</dbReference>
<feature type="transmembrane region" description="Helical" evidence="16">
    <location>
        <begin position="257"/>
        <end position="278"/>
    </location>
</feature>
<dbReference type="InterPro" id="IPR001789">
    <property type="entry name" value="Sig_transdc_resp-reg_receiver"/>
</dbReference>
<dbReference type="InterPro" id="IPR008207">
    <property type="entry name" value="Sig_transdc_His_kin_Hpt_dom"/>
</dbReference>
<dbReference type="PROSITE" id="PS50109">
    <property type="entry name" value="HIS_KIN"/>
    <property type="match status" value="1"/>
</dbReference>
<feature type="modified residue" description="Phosphohistidine" evidence="14">
    <location>
        <position position="879"/>
    </location>
</feature>
<dbReference type="SUPFAM" id="SSF47226">
    <property type="entry name" value="Histidine-containing phosphotransfer domain, HPT domain"/>
    <property type="match status" value="1"/>
</dbReference>